<reference evidence="2" key="1">
    <citation type="journal article" date="2010" name="Science">
        <title>Plasticity of animal genome architecture unmasked by rapid evolution of a pelagic tunicate.</title>
        <authorList>
            <person name="Denoeud F."/>
            <person name="Henriet S."/>
            <person name="Mungpakdee S."/>
            <person name="Aury J.M."/>
            <person name="Da Silva C."/>
            <person name="Brinkmann H."/>
            <person name="Mikhaleva J."/>
            <person name="Olsen L.C."/>
            <person name="Jubin C."/>
            <person name="Canestro C."/>
            <person name="Bouquet J.M."/>
            <person name="Danks G."/>
            <person name="Poulain J."/>
            <person name="Campsteijn C."/>
            <person name="Adamski M."/>
            <person name="Cross I."/>
            <person name="Yadetie F."/>
            <person name="Muffato M."/>
            <person name="Louis A."/>
            <person name="Butcher S."/>
            <person name="Tsagkogeorga G."/>
            <person name="Konrad A."/>
            <person name="Singh S."/>
            <person name="Jensen M.F."/>
            <person name="Cong E.H."/>
            <person name="Eikeseth-Otteraa H."/>
            <person name="Noel B."/>
            <person name="Anthouard V."/>
            <person name="Porcel B.M."/>
            <person name="Kachouri-Lafond R."/>
            <person name="Nishino A."/>
            <person name="Ugolini M."/>
            <person name="Chourrout P."/>
            <person name="Nishida H."/>
            <person name="Aasland R."/>
            <person name="Huzurbazar S."/>
            <person name="Westhof E."/>
            <person name="Delsuc F."/>
            <person name="Lehrach H."/>
            <person name="Reinhardt R."/>
            <person name="Weissenbach J."/>
            <person name="Roy S.W."/>
            <person name="Artiguenave F."/>
            <person name="Postlethwait J.H."/>
            <person name="Manak J.R."/>
            <person name="Thompson E.M."/>
            <person name="Jaillon O."/>
            <person name="Du Pasquier L."/>
            <person name="Boudinot P."/>
            <person name="Liberles D.A."/>
            <person name="Volff J.N."/>
            <person name="Philippe H."/>
            <person name="Lenhard B."/>
            <person name="Roest Crollius H."/>
            <person name="Wincker P."/>
            <person name="Chourrout D."/>
        </authorList>
    </citation>
    <scope>NUCLEOTIDE SEQUENCE [LARGE SCALE GENOMIC DNA]</scope>
</reference>
<sequence length="411" mass="47267">MSLKTLRRNNHQQPVNNFNPYNYRYQNNNFPPRNNNYPSYQRKETNHQAAFGNPHPGWRHYNNRIEFNQETYSTYDNMNSFPRAQPNSNHRPDSSAVRLSRPGEIALQAGRKVRPPGERDERLVNPRLRDLHAYSPEETDYESSYYAASYGSSYELSEDEREGSSEENNIEKISLEELKALCGPTGTAASHEECQENRPDHPETPDLIGLPDLMTNAKRVQETLHLDYADLSSLSCALEEGCFSRSAYRKNPKMARKLLKFTQMISNIGDADFLSPHNSSQWEYHTCHKHYHSMSTFSEYSLLTTNRKDRVAHSQKVSFCLEDTECKPGVAQKYHCLKEQAISPGCSDIYVSGVDCQWIDVTDVRPGNYVLVVEVNPQQLVKESNFVNNRMECDLFLQRSNARATNCRSLT</sequence>
<dbReference type="GO" id="GO:0005507">
    <property type="term" value="F:copper ion binding"/>
    <property type="evidence" value="ECO:0007669"/>
    <property type="project" value="InterPro"/>
</dbReference>
<dbReference type="EMBL" id="FN654280">
    <property type="protein sequence ID" value="CBY30654.1"/>
    <property type="molecule type" value="Genomic_DNA"/>
</dbReference>
<dbReference type="PANTHER" id="PTHR45817:SF4">
    <property type="entry name" value="LYSYL OXIDASE-LIKE-RELATED"/>
    <property type="match status" value="1"/>
</dbReference>
<feature type="compositionally biased region" description="Basic residues" evidence="1">
    <location>
        <begin position="1"/>
        <end position="10"/>
    </location>
</feature>
<evidence type="ECO:0000313" key="2">
    <source>
        <dbReference type="EMBL" id="CBY30654.1"/>
    </source>
</evidence>
<dbReference type="GO" id="GO:0005615">
    <property type="term" value="C:extracellular space"/>
    <property type="evidence" value="ECO:0007669"/>
    <property type="project" value="TreeGrafter"/>
</dbReference>
<gene>
    <name evidence="2" type="ORF">GSOID_T00018534001</name>
</gene>
<protein>
    <recommendedName>
        <fullName evidence="3">Lysyl oxidase homolog</fullName>
    </recommendedName>
</protein>
<dbReference type="InterPro" id="IPR050912">
    <property type="entry name" value="LOX-like_protein"/>
</dbReference>
<feature type="compositionally biased region" description="Polar residues" evidence="1">
    <location>
        <begin position="78"/>
        <end position="89"/>
    </location>
</feature>
<feature type="region of interest" description="Disordered" evidence="1">
    <location>
        <begin position="78"/>
        <end position="140"/>
    </location>
</feature>
<dbReference type="GO" id="GO:0004720">
    <property type="term" value="F:protein-lysine 6-oxidase activity"/>
    <property type="evidence" value="ECO:0007669"/>
    <property type="project" value="TreeGrafter"/>
</dbReference>
<dbReference type="PRINTS" id="PR00074">
    <property type="entry name" value="LYSYLOXIDASE"/>
</dbReference>
<dbReference type="Proteomes" id="UP000011014">
    <property type="component" value="Unassembled WGS sequence"/>
</dbReference>
<feature type="compositionally biased region" description="Basic and acidic residues" evidence="1">
    <location>
        <begin position="115"/>
        <end position="132"/>
    </location>
</feature>
<organism evidence="2">
    <name type="scientific">Oikopleura dioica</name>
    <name type="common">Tunicate</name>
    <dbReference type="NCBI Taxonomy" id="34765"/>
    <lineage>
        <taxon>Eukaryota</taxon>
        <taxon>Metazoa</taxon>
        <taxon>Chordata</taxon>
        <taxon>Tunicata</taxon>
        <taxon>Appendicularia</taxon>
        <taxon>Copelata</taxon>
        <taxon>Oikopleuridae</taxon>
        <taxon>Oikopleura</taxon>
    </lineage>
</organism>
<evidence type="ECO:0008006" key="3">
    <source>
        <dbReference type="Google" id="ProtNLM"/>
    </source>
</evidence>
<dbReference type="InterPro" id="IPR001695">
    <property type="entry name" value="Lysyl_oxidase"/>
</dbReference>
<dbReference type="Pfam" id="PF01186">
    <property type="entry name" value="Lysyl_oxidase"/>
    <property type="match status" value="1"/>
</dbReference>
<evidence type="ECO:0000256" key="1">
    <source>
        <dbReference type="SAM" id="MobiDB-lite"/>
    </source>
</evidence>
<dbReference type="AlphaFoldDB" id="E4Y4Q6"/>
<feature type="region of interest" description="Disordered" evidence="1">
    <location>
        <begin position="1"/>
        <end position="23"/>
    </location>
</feature>
<name>E4Y4Q6_OIKDI</name>
<feature type="compositionally biased region" description="Basic and acidic residues" evidence="1">
    <location>
        <begin position="190"/>
        <end position="204"/>
    </location>
</feature>
<proteinExistence type="predicted"/>
<accession>E4Y4Q6</accession>
<dbReference type="PANTHER" id="PTHR45817">
    <property type="entry name" value="LYSYL OXIDASE-LIKE-RELATED"/>
    <property type="match status" value="1"/>
</dbReference>
<feature type="region of interest" description="Disordered" evidence="1">
    <location>
        <begin position="184"/>
        <end position="205"/>
    </location>
</feature>